<dbReference type="GO" id="GO:0050043">
    <property type="term" value="F:lactate racemase activity"/>
    <property type="evidence" value="ECO:0007669"/>
    <property type="project" value="InterPro"/>
</dbReference>
<feature type="domain" description="LarA-like N-terminal" evidence="1">
    <location>
        <begin position="28"/>
        <end position="230"/>
    </location>
</feature>
<dbReference type="InterPro" id="IPR048068">
    <property type="entry name" value="LarA-like"/>
</dbReference>
<evidence type="ECO:0000259" key="1">
    <source>
        <dbReference type="Pfam" id="PF09861"/>
    </source>
</evidence>
<sequence>MEIIFKSLHSDAIPPISKEGKVIPSLRYGTRTVSFEIPPACSYETITYMQEQPCAGRDRSLHLIREALKAPIDSPGLRELAAGYSRAVILVSDGTRLCPTPLLLEPLLEELRSAGIQDDGIDIIVALGVHRKHTEEELRELVGEAVYQRIRVYNHSALPEDCVHVGTTSHGTPVEINRRVVEAPLRIATGNIEPHALVGVSGGVKALIPGVASQSCIEHNHGLSLQYRAAIGDPDNPIHRDLEEAHAFVPIHFLLNVIVDMDRHVLDAVAGNVHSAHRTGAALASARFLHPVRKRYDLVIVSPGGDPKDRQLYQAVKALRNAAAFTKPGGPILMAAELSEGLGNGMFQYWVETISDRPRMTAKLKQHFVLGAHKILHVDEVLNSHPVYLHSSLPRHMTELLGFHPADHLETVLKDLSKTSPLELAVMPFGSLTFPGQPRPQA</sequence>
<proteinExistence type="predicted"/>
<dbReference type="PANTHER" id="PTHR33171">
    <property type="entry name" value="LAR_N DOMAIN-CONTAINING PROTEIN"/>
    <property type="match status" value="1"/>
</dbReference>
<dbReference type="InterPro" id="IPR048520">
    <property type="entry name" value="LarA_C"/>
</dbReference>
<dbReference type="RefSeq" id="WP_171006041.1">
    <property type="nucleotide sequence ID" value="NZ_BJCS01000022.1"/>
</dbReference>
<organism evidence="3 4">
    <name type="scientific">Paenibacillus naphthalenovorans</name>
    <dbReference type="NCBI Taxonomy" id="162209"/>
    <lineage>
        <taxon>Bacteria</taxon>
        <taxon>Bacillati</taxon>
        <taxon>Bacillota</taxon>
        <taxon>Bacilli</taxon>
        <taxon>Bacillales</taxon>
        <taxon>Paenibacillaceae</taxon>
        <taxon>Paenibacillus</taxon>
    </lineage>
</organism>
<evidence type="ECO:0000313" key="4">
    <source>
        <dbReference type="Proteomes" id="UP000061660"/>
    </source>
</evidence>
<reference evidence="4" key="1">
    <citation type="submission" date="2015-12" db="EMBL/GenBank/DDBJ databases">
        <title>Complete genome sequences of two moderately thermophilic Paenibacillus species.</title>
        <authorList>
            <person name="Butler R.III."/>
            <person name="Wang J."/>
            <person name="Stark B.C."/>
            <person name="Pombert J.-F."/>
        </authorList>
    </citation>
    <scope>NUCLEOTIDE SEQUENCE [LARGE SCALE GENOMIC DNA]</scope>
    <source>
        <strain evidence="4">32O-Y</strain>
    </source>
</reference>
<dbReference type="PATRIC" id="fig|162209.4.peg.4346"/>
<name>A0A0U2VM86_9BACL</name>
<dbReference type="Pfam" id="PF21113">
    <property type="entry name" value="LarA_C"/>
    <property type="match status" value="1"/>
</dbReference>
<dbReference type="STRING" id="162209.IJ22_40950"/>
<protein>
    <submittedName>
        <fullName evidence="3">Uncharacterized protein</fullName>
    </submittedName>
</protein>
<dbReference type="AlphaFoldDB" id="A0A0U2VM86"/>
<dbReference type="Pfam" id="PF09861">
    <property type="entry name" value="Lar_N"/>
    <property type="match status" value="1"/>
</dbReference>
<gene>
    <name evidence="3" type="ORF">IJ22_40950</name>
</gene>
<dbReference type="InterPro" id="IPR047926">
    <property type="entry name" value="Ni_dep_LarA"/>
</dbReference>
<accession>A0A0U2VM86</accession>
<keyword evidence="4" id="KW-1185">Reference proteome</keyword>
<evidence type="ECO:0000313" key="3">
    <source>
        <dbReference type="EMBL" id="ALS24403.1"/>
    </source>
</evidence>
<dbReference type="PANTHER" id="PTHR33171:SF17">
    <property type="entry name" value="LARA-LIKE N-TERMINAL DOMAIN-CONTAINING PROTEIN"/>
    <property type="match status" value="1"/>
</dbReference>
<feature type="domain" description="Lactate racemase C-terminal" evidence="2">
    <location>
        <begin position="295"/>
        <end position="365"/>
    </location>
</feature>
<dbReference type="Proteomes" id="UP000061660">
    <property type="component" value="Chromosome"/>
</dbReference>
<dbReference type="EMBL" id="CP013652">
    <property type="protein sequence ID" value="ALS24403.1"/>
    <property type="molecule type" value="Genomic_DNA"/>
</dbReference>
<dbReference type="InterPro" id="IPR043166">
    <property type="entry name" value="LarA-like_C"/>
</dbReference>
<dbReference type="Gene3D" id="3.40.50.11440">
    <property type="match status" value="1"/>
</dbReference>
<dbReference type="Gene3D" id="3.90.226.30">
    <property type="match status" value="1"/>
</dbReference>
<evidence type="ECO:0000259" key="2">
    <source>
        <dbReference type="Pfam" id="PF21113"/>
    </source>
</evidence>
<reference evidence="3 4" key="2">
    <citation type="journal article" date="2016" name="Genome Announc.">
        <title>Complete Genome Sequences of Two Interactive Moderate Thermophiles, Paenibacillus napthalenovorans 32O-Y and Paenibacillus sp. 32O-W.</title>
        <authorList>
            <person name="Butler R.R.III."/>
            <person name="Wang J."/>
            <person name="Stark B.C."/>
            <person name="Pombert J.F."/>
        </authorList>
    </citation>
    <scope>NUCLEOTIDE SEQUENCE [LARGE SCALE GENOMIC DNA]</scope>
    <source>
        <strain evidence="3 4">32O-Y</strain>
    </source>
</reference>
<dbReference type="KEGG" id="pnp:IJ22_40950"/>
<dbReference type="InterPro" id="IPR018657">
    <property type="entry name" value="LarA-like_N"/>
</dbReference>
<dbReference type="NCBIfam" id="NF033504">
    <property type="entry name" value="Ni_dep_LarA"/>
    <property type="match status" value="1"/>
</dbReference>